<dbReference type="OrthoDB" id="3225069at2759"/>
<feature type="domain" description="F-box" evidence="1">
    <location>
        <begin position="40"/>
        <end position="90"/>
    </location>
</feature>
<reference evidence="2 3" key="1">
    <citation type="journal article" date="2014" name="PLoS Genet.">
        <title>Analysis of the Phlebiopsis gigantea genome, transcriptome and secretome provides insight into its pioneer colonization strategies of wood.</title>
        <authorList>
            <person name="Hori C."/>
            <person name="Ishida T."/>
            <person name="Igarashi K."/>
            <person name="Samejima M."/>
            <person name="Suzuki H."/>
            <person name="Master E."/>
            <person name="Ferreira P."/>
            <person name="Ruiz-Duenas F.J."/>
            <person name="Held B."/>
            <person name="Canessa P."/>
            <person name="Larrondo L.F."/>
            <person name="Schmoll M."/>
            <person name="Druzhinina I.S."/>
            <person name="Kubicek C.P."/>
            <person name="Gaskell J.A."/>
            <person name="Kersten P."/>
            <person name="St John F."/>
            <person name="Glasner J."/>
            <person name="Sabat G."/>
            <person name="Splinter BonDurant S."/>
            <person name="Syed K."/>
            <person name="Yadav J."/>
            <person name="Mgbeahuruike A.C."/>
            <person name="Kovalchuk A."/>
            <person name="Asiegbu F.O."/>
            <person name="Lackner G."/>
            <person name="Hoffmeister D."/>
            <person name="Rencoret J."/>
            <person name="Gutierrez A."/>
            <person name="Sun H."/>
            <person name="Lindquist E."/>
            <person name="Barry K."/>
            <person name="Riley R."/>
            <person name="Grigoriev I.V."/>
            <person name="Henrissat B."/>
            <person name="Kues U."/>
            <person name="Berka R.M."/>
            <person name="Martinez A.T."/>
            <person name="Covert S.F."/>
            <person name="Blanchette R.A."/>
            <person name="Cullen D."/>
        </authorList>
    </citation>
    <scope>NUCLEOTIDE SEQUENCE [LARGE SCALE GENOMIC DNA]</scope>
    <source>
        <strain evidence="2 3">11061_1 CR5-6</strain>
    </source>
</reference>
<dbReference type="SUPFAM" id="SSF81383">
    <property type="entry name" value="F-box domain"/>
    <property type="match status" value="1"/>
</dbReference>
<organism evidence="2 3">
    <name type="scientific">Phlebiopsis gigantea (strain 11061_1 CR5-6)</name>
    <name type="common">White-rot fungus</name>
    <name type="synonym">Peniophora gigantea</name>
    <dbReference type="NCBI Taxonomy" id="745531"/>
    <lineage>
        <taxon>Eukaryota</taxon>
        <taxon>Fungi</taxon>
        <taxon>Dikarya</taxon>
        <taxon>Basidiomycota</taxon>
        <taxon>Agaricomycotina</taxon>
        <taxon>Agaricomycetes</taxon>
        <taxon>Polyporales</taxon>
        <taxon>Phanerochaetaceae</taxon>
        <taxon>Phlebiopsis</taxon>
    </lineage>
</organism>
<sequence length="147" mass="17038">MTTIAAANMAFSDSVRPRRELLMSQILSLSWQLNEPTSAGLPPELLSHIFTSISPYEPRKRTSHGILGVAQACHYWRQVALQNPQLWTHIELDRKRSESYIQMMFERSRQYLLDVSDRNIHELDNYELLWPPITQTKGPPFFGVCHS</sequence>
<evidence type="ECO:0000259" key="1">
    <source>
        <dbReference type="Pfam" id="PF12937"/>
    </source>
</evidence>
<evidence type="ECO:0000313" key="2">
    <source>
        <dbReference type="EMBL" id="KIP07073.1"/>
    </source>
</evidence>
<dbReference type="Proteomes" id="UP000053257">
    <property type="component" value="Unassembled WGS sequence"/>
</dbReference>
<keyword evidence="3" id="KW-1185">Reference proteome</keyword>
<name>A0A0C3PKZ1_PHLG1</name>
<gene>
    <name evidence="2" type="ORF">PHLGIDRAFT_432159</name>
</gene>
<dbReference type="EMBL" id="KN840504">
    <property type="protein sequence ID" value="KIP07073.1"/>
    <property type="molecule type" value="Genomic_DNA"/>
</dbReference>
<dbReference type="AlphaFoldDB" id="A0A0C3PKZ1"/>
<dbReference type="Gene3D" id="1.20.1280.50">
    <property type="match status" value="1"/>
</dbReference>
<dbReference type="Pfam" id="PF12937">
    <property type="entry name" value="F-box-like"/>
    <property type="match status" value="1"/>
</dbReference>
<evidence type="ECO:0000313" key="3">
    <source>
        <dbReference type="Proteomes" id="UP000053257"/>
    </source>
</evidence>
<dbReference type="InterPro" id="IPR001810">
    <property type="entry name" value="F-box_dom"/>
</dbReference>
<proteinExistence type="predicted"/>
<dbReference type="HOGENOM" id="CLU_1768785_0_0_1"/>
<dbReference type="InterPro" id="IPR036047">
    <property type="entry name" value="F-box-like_dom_sf"/>
</dbReference>
<dbReference type="STRING" id="745531.A0A0C3PKZ1"/>
<accession>A0A0C3PKZ1</accession>
<protein>
    <recommendedName>
        <fullName evidence="1">F-box domain-containing protein</fullName>
    </recommendedName>
</protein>